<gene>
    <name evidence="1" type="ORF">QWZ16_19260</name>
</gene>
<sequence>MNKSTLVTYLDTFIGATQDYPFGPEALVYKVQGKMFAILSQGEGREYVTVKVKPADGEVLASQFSDLTPGYHTNKKHWVTVYYPGDVEYGLIQDLCERSYELVVGTLTRAQRAHLTMAPSKYVP</sequence>
<reference evidence="2" key="1">
    <citation type="journal article" date="2019" name="Int. J. Syst. Evol. Microbiol.">
        <title>The Global Catalogue of Microorganisms (GCM) 10K type strain sequencing project: providing services to taxonomists for standard genome sequencing and annotation.</title>
        <authorList>
            <consortium name="The Broad Institute Genomics Platform"/>
            <consortium name="The Broad Institute Genome Sequencing Center for Infectious Disease"/>
            <person name="Wu L."/>
            <person name="Ma J."/>
        </authorList>
    </citation>
    <scope>NUCLEOTIDE SEQUENCE [LARGE SCALE GENOMIC DNA]</scope>
    <source>
        <strain evidence="2">CECT 7398</strain>
    </source>
</reference>
<dbReference type="InterPro" id="IPR058532">
    <property type="entry name" value="YjbR/MT2646/Rv2570-like"/>
</dbReference>
<organism evidence="1 2">
    <name type="scientific">Vibrio ostreicida</name>
    <dbReference type="NCBI Taxonomy" id="526588"/>
    <lineage>
        <taxon>Bacteria</taxon>
        <taxon>Pseudomonadati</taxon>
        <taxon>Pseudomonadota</taxon>
        <taxon>Gammaproteobacteria</taxon>
        <taxon>Vibrionales</taxon>
        <taxon>Vibrionaceae</taxon>
        <taxon>Vibrio</taxon>
    </lineage>
</organism>
<dbReference type="InterPro" id="IPR007351">
    <property type="entry name" value="YjbR"/>
</dbReference>
<dbReference type="Proteomes" id="UP001238540">
    <property type="component" value="Unassembled WGS sequence"/>
</dbReference>
<keyword evidence="2" id="KW-1185">Reference proteome</keyword>
<comment type="caution">
    <text evidence="1">The sequence shown here is derived from an EMBL/GenBank/DDBJ whole genome shotgun (WGS) entry which is preliminary data.</text>
</comment>
<accession>A0ABT8BYH1</accession>
<dbReference type="RefSeq" id="WP_076590344.1">
    <property type="nucleotide sequence ID" value="NZ_JABEYA020000008.1"/>
</dbReference>
<dbReference type="EMBL" id="JAUFQC010000027">
    <property type="protein sequence ID" value="MDN3611739.1"/>
    <property type="molecule type" value="Genomic_DNA"/>
</dbReference>
<proteinExistence type="predicted"/>
<protein>
    <submittedName>
        <fullName evidence="1">MmcQ/YjbR family DNA-binding protein</fullName>
    </submittedName>
</protein>
<evidence type="ECO:0000313" key="1">
    <source>
        <dbReference type="EMBL" id="MDN3611739.1"/>
    </source>
</evidence>
<dbReference type="Pfam" id="PF04237">
    <property type="entry name" value="YjbR"/>
    <property type="match status" value="1"/>
</dbReference>
<dbReference type="GO" id="GO:0003677">
    <property type="term" value="F:DNA binding"/>
    <property type="evidence" value="ECO:0007669"/>
    <property type="project" value="UniProtKB-KW"/>
</dbReference>
<dbReference type="SUPFAM" id="SSF142906">
    <property type="entry name" value="YjbR-like"/>
    <property type="match status" value="1"/>
</dbReference>
<dbReference type="PANTHER" id="PTHR35145:SF1">
    <property type="entry name" value="CYTOPLASMIC PROTEIN"/>
    <property type="match status" value="1"/>
</dbReference>
<name>A0ABT8BYH1_9VIBR</name>
<evidence type="ECO:0000313" key="2">
    <source>
        <dbReference type="Proteomes" id="UP001238540"/>
    </source>
</evidence>
<dbReference type="Gene3D" id="3.90.1150.30">
    <property type="match status" value="1"/>
</dbReference>
<keyword evidence="1" id="KW-0238">DNA-binding</keyword>
<dbReference type="PANTHER" id="PTHR35145">
    <property type="entry name" value="CYTOPLASMIC PROTEIN-RELATED"/>
    <property type="match status" value="1"/>
</dbReference>
<dbReference type="InterPro" id="IPR038056">
    <property type="entry name" value="YjbR-like_sf"/>
</dbReference>